<comment type="caution">
    <text evidence="3">The sequence shown here is derived from an EMBL/GenBank/DDBJ whole genome shotgun (WGS) entry which is preliminary data.</text>
</comment>
<name>A0A506PT16_9FLAO</name>
<dbReference type="Gene3D" id="1.50.10.20">
    <property type="match status" value="1"/>
</dbReference>
<feature type="domain" description="Non-reducing end beta-L-arabinofuranosidase-like GH127 catalytic" evidence="1">
    <location>
        <begin position="125"/>
        <end position="471"/>
    </location>
</feature>
<dbReference type="InterPro" id="IPR049046">
    <property type="entry name" value="Beta-AFase-like_GH127_middle"/>
</dbReference>
<accession>A0A506PT16</accession>
<dbReference type="PROSITE" id="PS51257">
    <property type="entry name" value="PROKAR_LIPOPROTEIN"/>
    <property type="match status" value="1"/>
</dbReference>
<evidence type="ECO:0000313" key="4">
    <source>
        <dbReference type="Proteomes" id="UP000317332"/>
    </source>
</evidence>
<dbReference type="PANTHER" id="PTHR43465:SF2">
    <property type="entry name" value="DUF1680 DOMAIN PROTEIN (AFU_ORTHOLOGUE AFUA_1G08910)"/>
    <property type="match status" value="1"/>
</dbReference>
<dbReference type="Pfam" id="PF20736">
    <property type="entry name" value="Glyco_hydro127M"/>
    <property type="match status" value="1"/>
</dbReference>
<proteinExistence type="predicted"/>
<dbReference type="GO" id="GO:0005975">
    <property type="term" value="P:carbohydrate metabolic process"/>
    <property type="evidence" value="ECO:0007669"/>
    <property type="project" value="InterPro"/>
</dbReference>
<dbReference type="SUPFAM" id="SSF48208">
    <property type="entry name" value="Six-hairpin glycosidases"/>
    <property type="match status" value="1"/>
</dbReference>
<reference evidence="3 4" key="1">
    <citation type="submission" date="2019-06" db="EMBL/GenBank/DDBJ databases">
        <title>Flavobacteriaceae Paucihalobacterium erythroidium CWB-1, complete genome.</title>
        <authorList>
            <person name="Wu S."/>
        </authorList>
    </citation>
    <scope>NUCLEOTIDE SEQUENCE [LARGE SCALE GENOMIC DNA]</scope>
    <source>
        <strain evidence="3 4">CWB-1</strain>
    </source>
</reference>
<evidence type="ECO:0000259" key="1">
    <source>
        <dbReference type="Pfam" id="PF07944"/>
    </source>
</evidence>
<evidence type="ECO:0000259" key="2">
    <source>
        <dbReference type="Pfam" id="PF20736"/>
    </source>
</evidence>
<dbReference type="InterPro" id="IPR049174">
    <property type="entry name" value="Beta-AFase-like"/>
</dbReference>
<dbReference type="Pfam" id="PF07944">
    <property type="entry name" value="Beta-AFase-like_GH127_cat"/>
    <property type="match status" value="1"/>
</dbReference>
<gene>
    <name evidence="3" type="ORF">FJ651_00100</name>
</gene>
<dbReference type="InterPro" id="IPR008928">
    <property type="entry name" value="6-hairpin_glycosidase_sf"/>
</dbReference>
<dbReference type="InterPro" id="IPR012878">
    <property type="entry name" value="Beta-AFase-like_GH127_cat"/>
</dbReference>
<dbReference type="Proteomes" id="UP000317332">
    <property type="component" value="Unassembled WGS sequence"/>
</dbReference>
<keyword evidence="4" id="KW-1185">Reference proteome</keyword>
<dbReference type="RefSeq" id="WP_140988369.1">
    <property type="nucleotide sequence ID" value="NZ_VHIQ01000001.1"/>
</dbReference>
<dbReference type="EMBL" id="VHIQ01000001">
    <property type="protein sequence ID" value="TPV35360.1"/>
    <property type="molecule type" value="Genomic_DNA"/>
</dbReference>
<dbReference type="OrthoDB" id="9757939at2"/>
<protein>
    <submittedName>
        <fullName evidence="3">Uncharacterized protein</fullName>
    </submittedName>
</protein>
<dbReference type="PANTHER" id="PTHR43465">
    <property type="entry name" value="DUF1680 DOMAIN PROTEIN (AFU_ORTHOLOGUE AFUA_1G08910)"/>
    <property type="match status" value="1"/>
</dbReference>
<sequence>MRKTTLFICLLMVFSCQDTKENSQGENFTNNVNKVATTIVDDSEKLLFFNHPIQPIQPEFIKFSIGSVKPKGWILEMMQNDLEKGVVGALDELYPGIKSDNLYHTARRGGMEDIPEMGDLVLTGAEWEKSIMWWNAETIGNWWDGFIRHAFLTENEEAIQQSHKIIDNLLTSQDKDGYIGIYKPNLRFQHKGSNGELWAQTTAFRTMLAYYEFTNEKKVLDAVKKAMQVTMKHYDANSKNPFDLKNEFGGVTHGLMLTDVCETLYRITGDTVYQNYATYLYKAFSTYSINRSFNDLRYPFLIEKDSLFEGHAVHTYEHIRSMANAYFNTGYPELKTAYTNMLAKLEPCILPSGAGHGNEWIAKLEANPDDTGSEYCTMLELRNSYGSLLQKTGEVTFADSAEKLTYNAMLGARNSDGTAITYGKTDNCYVLDGKHHQEGKSIDDPRYKYSPTHSEPAVCCVPNYTKNLPTFLDLMYMKKEDGIAIVLFGPSELKTYVDQTKIQIEQETNYPISDEITIKLTIEKPISFTIYLRKPKWSNNMDISIKNASVQLENGYYKIKKEWNTNESFSITFQNDINKITANNGEVYLQRGPLVYAYSIPHREEVIKTYSDSKFRDYYCFPDNRDFVNLKLTKDSKFTLISNGSSNSFYTNHWYLEGELFDSSSSKNIRVNLIPMGKTILRRVTFPLK</sequence>
<evidence type="ECO:0000313" key="3">
    <source>
        <dbReference type="EMBL" id="TPV35360.1"/>
    </source>
</evidence>
<feature type="domain" description="Non-reducing end beta-L-arabinofuranosidase-like GH127 middle" evidence="2">
    <location>
        <begin position="483"/>
        <end position="573"/>
    </location>
</feature>
<dbReference type="AlphaFoldDB" id="A0A506PT16"/>
<organism evidence="3 4">
    <name type="scientific">Paucihalobacter ruber</name>
    <dbReference type="NCBI Taxonomy" id="2567861"/>
    <lineage>
        <taxon>Bacteria</taxon>
        <taxon>Pseudomonadati</taxon>
        <taxon>Bacteroidota</taxon>
        <taxon>Flavobacteriia</taxon>
        <taxon>Flavobacteriales</taxon>
        <taxon>Flavobacteriaceae</taxon>
        <taxon>Paucihalobacter</taxon>
    </lineage>
</organism>